<keyword evidence="6 9" id="KW-0472">Membrane</keyword>
<comment type="subcellular location">
    <subcellularLocation>
        <location evidence="1 8">Cell membrane</location>
        <topology evidence="1 8">Multi-pass membrane protein</topology>
    </subcellularLocation>
</comment>
<evidence type="ECO:0000256" key="3">
    <source>
        <dbReference type="ARBA" id="ARBA00022475"/>
    </source>
</evidence>
<evidence type="ECO:0000256" key="2">
    <source>
        <dbReference type="ARBA" id="ARBA00022448"/>
    </source>
</evidence>
<organism evidence="10 11">
    <name type="scientific">Methylocapsa palsarum</name>
    <dbReference type="NCBI Taxonomy" id="1612308"/>
    <lineage>
        <taxon>Bacteria</taxon>
        <taxon>Pseudomonadati</taxon>
        <taxon>Pseudomonadota</taxon>
        <taxon>Alphaproteobacteria</taxon>
        <taxon>Hyphomicrobiales</taxon>
        <taxon>Beijerinckiaceae</taxon>
        <taxon>Methylocapsa</taxon>
    </lineage>
</organism>
<evidence type="ECO:0000256" key="6">
    <source>
        <dbReference type="ARBA" id="ARBA00023136"/>
    </source>
</evidence>
<dbReference type="SUPFAM" id="SSF103481">
    <property type="entry name" value="Multidrug resistance efflux transporter EmrE"/>
    <property type="match status" value="1"/>
</dbReference>
<feature type="transmembrane region" description="Helical" evidence="9">
    <location>
        <begin position="35"/>
        <end position="53"/>
    </location>
</feature>
<dbReference type="PANTHER" id="PTHR30561">
    <property type="entry name" value="SMR FAMILY PROTON-DEPENDENT DRUG EFFLUX TRANSPORTER SUGE"/>
    <property type="match status" value="1"/>
</dbReference>
<evidence type="ECO:0000256" key="1">
    <source>
        <dbReference type="ARBA" id="ARBA00004651"/>
    </source>
</evidence>
<name>A0A1I3VVX3_9HYPH</name>
<evidence type="ECO:0000256" key="5">
    <source>
        <dbReference type="ARBA" id="ARBA00022989"/>
    </source>
</evidence>
<reference evidence="10 11" key="1">
    <citation type="submission" date="2016-10" db="EMBL/GenBank/DDBJ databases">
        <authorList>
            <person name="de Groot N.N."/>
        </authorList>
    </citation>
    <scope>NUCLEOTIDE SEQUENCE [LARGE SCALE GENOMIC DNA]</scope>
    <source>
        <strain evidence="10 11">NE2</strain>
    </source>
</reference>
<protein>
    <submittedName>
        <fullName evidence="10">Small multidrug resistance pump</fullName>
    </submittedName>
</protein>
<dbReference type="Proteomes" id="UP000198755">
    <property type="component" value="Unassembled WGS sequence"/>
</dbReference>
<dbReference type="InterPro" id="IPR045324">
    <property type="entry name" value="Small_multidrug_res"/>
</dbReference>
<evidence type="ECO:0000313" key="10">
    <source>
        <dbReference type="EMBL" id="SFJ99385.1"/>
    </source>
</evidence>
<evidence type="ECO:0000256" key="4">
    <source>
        <dbReference type="ARBA" id="ARBA00022692"/>
    </source>
</evidence>
<keyword evidence="2" id="KW-0813">Transport</keyword>
<sequence length="111" mass="11607">MSGLTWLYLAIAISSEVAATSALKLAEGFTRPVPSMVVIAGYALAFYFLSLTLRDMPVGVAYAVWSGAGIALVSLIAWIIYNQTLGAGELAGIGLIMLGVVVLNVFSKTAH</sequence>
<dbReference type="GO" id="GO:0022857">
    <property type="term" value="F:transmembrane transporter activity"/>
    <property type="evidence" value="ECO:0007669"/>
    <property type="project" value="InterPro"/>
</dbReference>
<dbReference type="InterPro" id="IPR037185">
    <property type="entry name" value="EmrE-like"/>
</dbReference>
<dbReference type="RefSeq" id="WP_139223462.1">
    <property type="nucleotide sequence ID" value="NZ_FOSN01000001.1"/>
</dbReference>
<dbReference type="FunFam" id="1.10.3730.20:FF:000001">
    <property type="entry name" value="Quaternary ammonium compound resistance transporter SugE"/>
    <property type="match status" value="1"/>
</dbReference>
<dbReference type="Gene3D" id="1.10.3730.20">
    <property type="match status" value="1"/>
</dbReference>
<accession>A0A1I3VVX3</accession>
<evidence type="ECO:0000256" key="7">
    <source>
        <dbReference type="ARBA" id="ARBA00038032"/>
    </source>
</evidence>
<evidence type="ECO:0000256" key="8">
    <source>
        <dbReference type="RuleBase" id="RU003942"/>
    </source>
</evidence>
<keyword evidence="3" id="KW-1003">Cell membrane</keyword>
<dbReference type="PANTHER" id="PTHR30561:SF1">
    <property type="entry name" value="MULTIDRUG TRANSPORTER EMRE"/>
    <property type="match status" value="1"/>
</dbReference>
<feature type="transmembrane region" description="Helical" evidence="9">
    <location>
        <begin position="60"/>
        <end position="81"/>
    </location>
</feature>
<dbReference type="EMBL" id="FOSN01000001">
    <property type="protein sequence ID" value="SFJ99385.1"/>
    <property type="molecule type" value="Genomic_DNA"/>
</dbReference>
<dbReference type="GO" id="GO:1990961">
    <property type="term" value="P:xenobiotic detoxification by transmembrane export across the plasma membrane"/>
    <property type="evidence" value="ECO:0007669"/>
    <property type="project" value="UniProtKB-ARBA"/>
</dbReference>
<gene>
    <name evidence="10" type="ORF">SAMN05444581_101149</name>
</gene>
<proteinExistence type="inferred from homology"/>
<comment type="similarity">
    <text evidence="7 8">Belongs to the drug/metabolite transporter (DMT) superfamily. Small multidrug resistance (SMR) (TC 2.A.7.1) family.</text>
</comment>
<keyword evidence="4 8" id="KW-0812">Transmembrane</keyword>
<feature type="transmembrane region" description="Helical" evidence="9">
    <location>
        <begin position="87"/>
        <end position="106"/>
    </location>
</feature>
<dbReference type="OrthoDB" id="9808638at2"/>
<evidence type="ECO:0000313" key="11">
    <source>
        <dbReference type="Proteomes" id="UP000198755"/>
    </source>
</evidence>
<dbReference type="AlphaFoldDB" id="A0A1I3VVX3"/>
<dbReference type="STRING" id="1612308.SAMN05444581_101149"/>
<keyword evidence="11" id="KW-1185">Reference proteome</keyword>
<dbReference type="GO" id="GO:0005886">
    <property type="term" value="C:plasma membrane"/>
    <property type="evidence" value="ECO:0007669"/>
    <property type="project" value="UniProtKB-SubCell"/>
</dbReference>
<dbReference type="Pfam" id="PF00893">
    <property type="entry name" value="Multi_Drug_Res"/>
    <property type="match status" value="1"/>
</dbReference>
<dbReference type="InterPro" id="IPR000390">
    <property type="entry name" value="Small_drug/metabolite_transptr"/>
</dbReference>
<evidence type="ECO:0000256" key="9">
    <source>
        <dbReference type="SAM" id="Phobius"/>
    </source>
</evidence>
<keyword evidence="5 9" id="KW-1133">Transmembrane helix</keyword>